<dbReference type="Proteomes" id="UP000588604">
    <property type="component" value="Unassembled WGS sequence"/>
</dbReference>
<dbReference type="RefSeq" id="WP_184494648.1">
    <property type="nucleotide sequence ID" value="NZ_JACIJO010000002.1"/>
</dbReference>
<dbReference type="Gene3D" id="1.20.120.450">
    <property type="entry name" value="dinb family like domain"/>
    <property type="match status" value="1"/>
</dbReference>
<keyword evidence="3" id="KW-1185">Reference proteome</keyword>
<dbReference type="InterPro" id="IPR024775">
    <property type="entry name" value="DinB-like"/>
</dbReference>
<evidence type="ECO:0000259" key="1">
    <source>
        <dbReference type="Pfam" id="PF12867"/>
    </source>
</evidence>
<organism evidence="2 3">
    <name type="scientific">Algoriphagus iocasae</name>
    <dbReference type="NCBI Taxonomy" id="1836499"/>
    <lineage>
        <taxon>Bacteria</taxon>
        <taxon>Pseudomonadati</taxon>
        <taxon>Bacteroidota</taxon>
        <taxon>Cytophagia</taxon>
        <taxon>Cytophagales</taxon>
        <taxon>Cyclobacteriaceae</taxon>
        <taxon>Algoriphagus</taxon>
    </lineage>
</organism>
<reference evidence="2 3" key="1">
    <citation type="submission" date="2020-08" db="EMBL/GenBank/DDBJ databases">
        <title>Genomic Encyclopedia of Type Strains, Phase IV (KMG-IV): sequencing the most valuable type-strain genomes for metagenomic binning, comparative biology and taxonomic classification.</title>
        <authorList>
            <person name="Goeker M."/>
        </authorList>
    </citation>
    <scope>NUCLEOTIDE SEQUENCE [LARGE SCALE GENOMIC DNA]</scope>
    <source>
        <strain evidence="2 3">DSM 102044</strain>
    </source>
</reference>
<feature type="domain" description="DinB-like" evidence="1">
    <location>
        <begin position="9"/>
        <end position="144"/>
    </location>
</feature>
<accession>A0A841MKL8</accession>
<proteinExistence type="predicted"/>
<dbReference type="InterPro" id="IPR034660">
    <property type="entry name" value="DinB/YfiT-like"/>
</dbReference>
<sequence length="151" mass="17438">MNATLKSWKTGRNLFLKILEQYSIEDFNKVPEGFSNNIIWNMGHIIAAQQGLIYKSSGHNGYITDEFYNSYKPGSKPKSFTTQEEIDLIKSLLIELVTVTENDFEKGIFTTYNERQTATGFYLANIQDALEFNNFHEGLHMGYIMSIRKFL</sequence>
<evidence type="ECO:0000313" key="3">
    <source>
        <dbReference type="Proteomes" id="UP000588604"/>
    </source>
</evidence>
<dbReference type="AlphaFoldDB" id="A0A841MKL8"/>
<name>A0A841MKL8_9BACT</name>
<comment type="caution">
    <text evidence="2">The sequence shown here is derived from an EMBL/GenBank/DDBJ whole genome shotgun (WGS) entry which is preliminary data.</text>
</comment>
<gene>
    <name evidence="2" type="ORF">FHS59_001645</name>
</gene>
<evidence type="ECO:0000313" key="2">
    <source>
        <dbReference type="EMBL" id="MBB6326017.1"/>
    </source>
</evidence>
<protein>
    <recommendedName>
        <fullName evidence="1">DinB-like domain-containing protein</fullName>
    </recommendedName>
</protein>
<dbReference type="EMBL" id="JACIJO010000002">
    <property type="protein sequence ID" value="MBB6326017.1"/>
    <property type="molecule type" value="Genomic_DNA"/>
</dbReference>
<dbReference type="Pfam" id="PF12867">
    <property type="entry name" value="DinB_2"/>
    <property type="match status" value="1"/>
</dbReference>
<dbReference type="SUPFAM" id="SSF109854">
    <property type="entry name" value="DinB/YfiT-like putative metalloenzymes"/>
    <property type="match status" value="1"/>
</dbReference>